<dbReference type="RefSeq" id="WP_382049471.1">
    <property type="nucleotide sequence ID" value="NZ_JBHSKJ010000023.1"/>
</dbReference>
<name>A0ABW0A9U3_9ACTN</name>
<dbReference type="PANTHER" id="PTHR40032:SF1">
    <property type="entry name" value="EXPORTED PROTEIN"/>
    <property type="match status" value="1"/>
</dbReference>
<accession>A0ABW0A9U3</accession>
<evidence type="ECO:0000259" key="2">
    <source>
        <dbReference type="Pfam" id="PF12671"/>
    </source>
</evidence>
<dbReference type="PANTHER" id="PTHR40032">
    <property type="entry name" value="EXPORTED PROTEIN-RELATED"/>
    <property type="match status" value="1"/>
</dbReference>
<evidence type="ECO:0000256" key="1">
    <source>
        <dbReference type="SAM" id="SignalP"/>
    </source>
</evidence>
<reference evidence="4" key="1">
    <citation type="journal article" date="2019" name="Int. J. Syst. Evol. Microbiol.">
        <title>The Global Catalogue of Microorganisms (GCM) 10K type strain sequencing project: providing services to taxonomists for standard genome sequencing and annotation.</title>
        <authorList>
            <consortium name="The Broad Institute Genomics Platform"/>
            <consortium name="The Broad Institute Genome Sequencing Center for Infectious Disease"/>
            <person name="Wu L."/>
            <person name="Ma J."/>
        </authorList>
    </citation>
    <scope>NUCLEOTIDE SEQUENCE [LARGE SCALE GENOMIC DNA]</scope>
    <source>
        <strain evidence="4">CGMCC 4.1641</strain>
    </source>
</reference>
<dbReference type="EMBL" id="JBHSKJ010000023">
    <property type="protein sequence ID" value="MFC5149105.1"/>
    <property type="molecule type" value="Genomic_DNA"/>
</dbReference>
<keyword evidence="1" id="KW-0732">Signal</keyword>
<feature type="domain" description="Putative amidase" evidence="2">
    <location>
        <begin position="216"/>
        <end position="366"/>
    </location>
</feature>
<gene>
    <name evidence="3" type="ORF">ACFPP6_31015</name>
</gene>
<evidence type="ECO:0000313" key="3">
    <source>
        <dbReference type="EMBL" id="MFC5149105.1"/>
    </source>
</evidence>
<protein>
    <submittedName>
        <fullName evidence="3">Amidase domain-containing protein</fullName>
    </submittedName>
</protein>
<organism evidence="3 4">
    <name type="scientific">Streptomyces aureoversilis</name>
    <dbReference type="NCBI Taxonomy" id="67277"/>
    <lineage>
        <taxon>Bacteria</taxon>
        <taxon>Bacillati</taxon>
        <taxon>Actinomycetota</taxon>
        <taxon>Actinomycetes</taxon>
        <taxon>Kitasatosporales</taxon>
        <taxon>Streptomycetaceae</taxon>
        <taxon>Streptomyces</taxon>
    </lineage>
</organism>
<comment type="caution">
    <text evidence="3">The sequence shown here is derived from an EMBL/GenBank/DDBJ whole genome shotgun (WGS) entry which is preliminary data.</text>
</comment>
<dbReference type="InterPro" id="IPR024301">
    <property type="entry name" value="Amidase_6"/>
</dbReference>
<evidence type="ECO:0000313" key="4">
    <source>
        <dbReference type="Proteomes" id="UP001596222"/>
    </source>
</evidence>
<feature type="chain" id="PRO_5047068001" evidence="1">
    <location>
        <begin position="18"/>
        <end position="370"/>
    </location>
</feature>
<feature type="signal peptide" evidence="1">
    <location>
        <begin position="1"/>
        <end position="17"/>
    </location>
</feature>
<dbReference type="Proteomes" id="UP001596222">
    <property type="component" value="Unassembled WGS sequence"/>
</dbReference>
<keyword evidence="4" id="KW-1185">Reference proteome</keyword>
<proteinExistence type="predicted"/>
<dbReference type="Pfam" id="PF12671">
    <property type="entry name" value="Amidase_6"/>
    <property type="match status" value="1"/>
</dbReference>
<sequence length="370" mass="40150">MTVAATAALLPTSAAFAAGKPDSRTADSATVEAFGRIADAVLNDRTSVLLDSRSADRKATKLDGKVRLSSGLSKAEDTGLSSLKMRKSWLAALGEAYTGADTKTSVDKTTVKGNRATVRVTETTVLTYKKIRGDEPSTTGFTAHHELSFSLGKNGKWELTGIRPQDDGPGAINEPRTAVAATGSIDLNGSPAATRYPGSRNAKPKSLTATTKGGLDYKAMAAYAEKYWRNYNPAYRSFNSYGGDCTNFISQALKAGGWKDAAGTDTSDYRKWWYNKSSQSDSWVGANEWSWHTLSTKRATNLSNVYQMDVGDILQMDFDGDGSKDHSMMTTYRSRMGVPYLTYHSTNTYRKSVASIIASYPGAIYYAYRT</sequence>